<dbReference type="EMBL" id="PGGS01000107">
    <property type="protein sequence ID" value="PNH09035.1"/>
    <property type="molecule type" value="Genomic_DNA"/>
</dbReference>
<evidence type="ECO:0000313" key="3">
    <source>
        <dbReference type="Proteomes" id="UP000236333"/>
    </source>
</evidence>
<organism evidence="2 3">
    <name type="scientific">Tetrabaena socialis</name>
    <dbReference type="NCBI Taxonomy" id="47790"/>
    <lineage>
        <taxon>Eukaryota</taxon>
        <taxon>Viridiplantae</taxon>
        <taxon>Chlorophyta</taxon>
        <taxon>core chlorophytes</taxon>
        <taxon>Chlorophyceae</taxon>
        <taxon>CS clade</taxon>
        <taxon>Chlamydomonadales</taxon>
        <taxon>Tetrabaenaceae</taxon>
        <taxon>Tetrabaena</taxon>
    </lineage>
</organism>
<accession>A0A2J8A962</accession>
<dbReference type="AlphaFoldDB" id="A0A2J8A962"/>
<gene>
    <name evidence="2" type="ORF">TSOC_004368</name>
</gene>
<reference evidence="2 3" key="1">
    <citation type="journal article" date="2017" name="Mol. Biol. Evol.">
        <title>The 4-celled Tetrabaena socialis nuclear genome reveals the essential components for genetic control of cell number at the origin of multicellularity in the volvocine lineage.</title>
        <authorList>
            <person name="Featherston J."/>
            <person name="Arakaki Y."/>
            <person name="Hanschen E.R."/>
            <person name="Ferris P.J."/>
            <person name="Michod R.E."/>
            <person name="Olson B.J.S.C."/>
            <person name="Nozaki H."/>
            <person name="Durand P.M."/>
        </authorList>
    </citation>
    <scope>NUCLEOTIDE SEQUENCE [LARGE SCALE GENOMIC DNA]</scope>
    <source>
        <strain evidence="2 3">NIES-571</strain>
    </source>
</reference>
<comment type="caution">
    <text evidence="2">The sequence shown here is derived from an EMBL/GenBank/DDBJ whole genome shotgun (WGS) entry which is preliminary data.</text>
</comment>
<keyword evidence="3" id="KW-1185">Reference proteome</keyword>
<proteinExistence type="predicted"/>
<evidence type="ECO:0000313" key="2">
    <source>
        <dbReference type="EMBL" id="PNH09035.1"/>
    </source>
</evidence>
<protein>
    <submittedName>
        <fullName evidence="2">Uncharacterized protein</fullName>
    </submittedName>
</protein>
<dbReference type="Proteomes" id="UP000236333">
    <property type="component" value="Unassembled WGS sequence"/>
</dbReference>
<evidence type="ECO:0000256" key="1">
    <source>
        <dbReference type="SAM" id="MobiDB-lite"/>
    </source>
</evidence>
<name>A0A2J8A962_9CHLO</name>
<feature type="region of interest" description="Disordered" evidence="1">
    <location>
        <begin position="91"/>
        <end position="114"/>
    </location>
</feature>
<sequence>MRDVPEVAALALLGAGALTAGFYTFHREMLTPAGESFPSKEVRRDPDLQVAATASYHNPSLFYRVAQLNTDEWGFNSGIFDNRTRPFEYNFPTQGLVHSGPQHESAAAAQPGPM</sequence>
<dbReference type="OrthoDB" id="526719at2759"/>